<dbReference type="InterPro" id="IPR003838">
    <property type="entry name" value="ABC3_permease_C"/>
</dbReference>
<evidence type="ECO:0000256" key="11">
    <source>
        <dbReference type="SAM" id="Phobius"/>
    </source>
</evidence>
<comment type="subcellular location">
    <subcellularLocation>
        <location evidence="1">Cell membrane</location>
        <topology evidence="1">Multi-pass membrane protein</topology>
    </subcellularLocation>
</comment>
<evidence type="ECO:0000313" key="14">
    <source>
        <dbReference type="EMBL" id="SEP63739.1"/>
    </source>
</evidence>
<keyword evidence="8 10" id="KW-0472">Membrane</keyword>
<dbReference type="InterPro" id="IPR040690">
    <property type="entry name" value="FtsX_ECD"/>
</dbReference>
<proteinExistence type="inferred from homology"/>
<dbReference type="RefSeq" id="WP_090165044.1">
    <property type="nucleotide sequence ID" value="NZ_FOFB01000001.1"/>
</dbReference>
<evidence type="ECO:0000256" key="5">
    <source>
        <dbReference type="ARBA" id="ARBA00022618"/>
    </source>
</evidence>
<gene>
    <name evidence="14" type="ORF">SAMN05444359_101323</name>
</gene>
<evidence type="ECO:0000256" key="7">
    <source>
        <dbReference type="ARBA" id="ARBA00022989"/>
    </source>
</evidence>
<protein>
    <recommendedName>
        <fullName evidence="3 10">Cell division protein FtsX</fullName>
    </recommendedName>
</protein>
<dbReference type="PANTHER" id="PTHR47755">
    <property type="entry name" value="CELL DIVISION PROTEIN FTSX"/>
    <property type="match status" value="1"/>
</dbReference>
<evidence type="ECO:0000256" key="9">
    <source>
        <dbReference type="ARBA" id="ARBA00023306"/>
    </source>
</evidence>
<evidence type="ECO:0000256" key="10">
    <source>
        <dbReference type="PIRNR" id="PIRNR003097"/>
    </source>
</evidence>
<sequence length="285" mass="31568">MAQPRPNQIYVVFSLALVLFLLGLVGLWTFQASYLTRQLQENLDIIVELEADHTETQRSELVSYLESADFHKAGSPVNYISKADALADMGEDLREDLSDLGLNNPLLDVITFNVPLEEMQEERLAAIAAEVQAVPGVSGVFYQENFVDRIAANARKLGYLLLGLAALFALVAGLLIHNTVRLSLYANRFTIKTQELVGASWGFISRPYLWRAVGQGLLSGLLAIGAVAGLLFWLNSVLPELQLLGQPLPLLYLAGGLLLLGVIINFLSHYVVVRRYLRLRLDDLY</sequence>
<evidence type="ECO:0000256" key="6">
    <source>
        <dbReference type="ARBA" id="ARBA00022692"/>
    </source>
</evidence>
<feature type="transmembrane region" description="Helical" evidence="11">
    <location>
        <begin position="9"/>
        <end position="30"/>
    </location>
</feature>
<evidence type="ECO:0000256" key="1">
    <source>
        <dbReference type="ARBA" id="ARBA00004651"/>
    </source>
</evidence>
<dbReference type="EMBL" id="FOFB01000001">
    <property type="protein sequence ID" value="SEP63739.1"/>
    <property type="molecule type" value="Genomic_DNA"/>
</dbReference>
<keyword evidence="15" id="KW-1185">Reference proteome</keyword>
<comment type="similarity">
    <text evidence="2 10">Belongs to the ABC-4 integral membrane protein family. FtsX subfamily.</text>
</comment>
<organism evidence="14 15">
    <name type="scientific">Neolewinella agarilytica</name>
    <dbReference type="NCBI Taxonomy" id="478744"/>
    <lineage>
        <taxon>Bacteria</taxon>
        <taxon>Pseudomonadati</taxon>
        <taxon>Bacteroidota</taxon>
        <taxon>Saprospiria</taxon>
        <taxon>Saprospirales</taxon>
        <taxon>Lewinellaceae</taxon>
        <taxon>Neolewinella</taxon>
    </lineage>
</organism>
<feature type="domain" description="ABC3 transporter permease C-terminal" evidence="12">
    <location>
        <begin position="164"/>
        <end position="274"/>
    </location>
</feature>
<dbReference type="AlphaFoldDB" id="A0A1H8ZGW5"/>
<dbReference type="Gene3D" id="3.30.70.3040">
    <property type="match status" value="1"/>
</dbReference>
<dbReference type="Pfam" id="PF02687">
    <property type="entry name" value="FtsX"/>
    <property type="match status" value="1"/>
</dbReference>
<feature type="transmembrane region" description="Helical" evidence="11">
    <location>
        <begin position="157"/>
        <end position="176"/>
    </location>
</feature>
<dbReference type="Pfam" id="PF18075">
    <property type="entry name" value="FtsX_ECD"/>
    <property type="match status" value="1"/>
</dbReference>
<accession>A0A1H8ZGW5</accession>
<name>A0A1H8ZGW5_9BACT</name>
<feature type="transmembrane region" description="Helical" evidence="11">
    <location>
        <begin position="250"/>
        <end position="272"/>
    </location>
</feature>
<keyword evidence="6 11" id="KW-0812">Transmembrane</keyword>
<evidence type="ECO:0000256" key="3">
    <source>
        <dbReference type="ARBA" id="ARBA00021907"/>
    </source>
</evidence>
<dbReference type="PANTHER" id="PTHR47755:SF1">
    <property type="entry name" value="CELL DIVISION PROTEIN FTSX"/>
    <property type="match status" value="1"/>
</dbReference>
<evidence type="ECO:0000256" key="2">
    <source>
        <dbReference type="ARBA" id="ARBA00007379"/>
    </source>
</evidence>
<dbReference type="PIRSF" id="PIRSF003097">
    <property type="entry name" value="FtsX"/>
    <property type="match status" value="1"/>
</dbReference>
<dbReference type="OrthoDB" id="9813411at2"/>
<dbReference type="Proteomes" id="UP000199021">
    <property type="component" value="Unassembled WGS sequence"/>
</dbReference>
<dbReference type="STRING" id="478744.SAMN05444359_101323"/>
<feature type="transmembrane region" description="Helical" evidence="11">
    <location>
        <begin position="216"/>
        <end position="238"/>
    </location>
</feature>
<keyword evidence="9 10" id="KW-0131">Cell cycle</keyword>
<evidence type="ECO:0000256" key="8">
    <source>
        <dbReference type="ARBA" id="ARBA00023136"/>
    </source>
</evidence>
<dbReference type="FunCoup" id="A0A1H8ZGW5">
    <property type="interactions" value="91"/>
</dbReference>
<keyword evidence="7 11" id="KW-1133">Transmembrane helix</keyword>
<dbReference type="InterPro" id="IPR004513">
    <property type="entry name" value="FtsX"/>
</dbReference>
<dbReference type="GO" id="GO:0005886">
    <property type="term" value="C:plasma membrane"/>
    <property type="evidence" value="ECO:0007669"/>
    <property type="project" value="UniProtKB-SubCell"/>
</dbReference>
<evidence type="ECO:0000259" key="12">
    <source>
        <dbReference type="Pfam" id="PF02687"/>
    </source>
</evidence>
<dbReference type="InParanoid" id="A0A1H8ZGW5"/>
<reference evidence="15" key="1">
    <citation type="submission" date="2016-10" db="EMBL/GenBank/DDBJ databases">
        <authorList>
            <person name="Varghese N."/>
            <person name="Submissions S."/>
        </authorList>
    </citation>
    <scope>NUCLEOTIDE SEQUENCE [LARGE SCALE GENOMIC DNA]</scope>
    <source>
        <strain evidence="15">DSM 24740</strain>
    </source>
</reference>
<keyword evidence="4 10" id="KW-1003">Cell membrane</keyword>
<dbReference type="GO" id="GO:0051301">
    <property type="term" value="P:cell division"/>
    <property type="evidence" value="ECO:0007669"/>
    <property type="project" value="UniProtKB-KW"/>
</dbReference>
<evidence type="ECO:0000313" key="15">
    <source>
        <dbReference type="Proteomes" id="UP000199021"/>
    </source>
</evidence>
<feature type="domain" description="FtsX extracellular" evidence="13">
    <location>
        <begin position="45"/>
        <end position="140"/>
    </location>
</feature>
<evidence type="ECO:0000259" key="13">
    <source>
        <dbReference type="Pfam" id="PF18075"/>
    </source>
</evidence>
<keyword evidence="5 10" id="KW-0132">Cell division</keyword>
<evidence type="ECO:0000256" key="4">
    <source>
        <dbReference type="ARBA" id="ARBA00022475"/>
    </source>
</evidence>